<keyword evidence="4 6" id="KW-0802">TPR repeat</keyword>
<dbReference type="Pfam" id="PF01381">
    <property type="entry name" value="HTH_3"/>
    <property type="match status" value="1"/>
</dbReference>
<dbReference type="Gene3D" id="1.25.40.10">
    <property type="entry name" value="Tetratricopeptide repeat domain"/>
    <property type="match status" value="2"/>
</dbReference>
<dbReference type="Pfam" id="PF13424">
    <property type="entry name" value="TPR_12"/>
    <property type="match status" value="1"/>
</dbReference>
<reference evidence="8 9" key="1">
    <citation type="submission" date="2022-11" db="EMBL/GenBank/DDBJ databases">
        <title>Study of microbial diversity in lake waters.</title>
        <authorList>
            <person name="Zhang J."/>
        </authorList>
    </citation>
    <scope>NUCLEOTIDE SEQUENCE [LARGE SCALE GENOMIC DNA]</scope>
    <source>
        <strain evidence="8 9">DT12</strain>
    </source>
</reference>
<feature type="domain" description="HTH cro/C1-type" evidence="7">
    <location>
        <begin position="10"/>
        <end position="63"/>
    </location>
</feature>
<accession>A0ABT3X1R3</accession>
<proteinExistence type="inferred from homology"/>
<comment type="subcellular location">
    <subcellularLocation>
        <location evidence="1">Cytoplasm</location>
    </subcellularLocation>
</comment>
<evidence type="ECO:0000256" key="1">
    <source>
        <dbReference type="ARBA" id="ARBA00004496"/>
    </source>
</evidence>
<dbReference type="SUPFAM" id="SSF48452">
    <property type="entry name" value="TPR-like"/>
    <property type="match status" value="3"/>
</dbReference>
<feature type="repeat" description="TPR" evidence="6">
    <location>
        <begin position="235"/>
        <end position="268"/>
    </location>
</feature>
<dbReference type="PROSITE" id="PS50943">
    <property type="entry name" value="HTH_CROC1"/>
    <property type="match status" value="1"/>
</dbReference>
<dbReference type="SMART" id="SM00028">
    <property type="entry name" value="TPR"/>
    <property type="match status" value="5"/>
</dbReference>
<gene>
    <name evidence="8" type="ORF">OS242_06240</name>
</gene>
<evidence type="ECO:0000256" key="6">
    <source>
        <dbReference type="PROSITE-ProRule" id="PRU00339"/>
    </source>
</evidence>
<evidence type="ECO:0000256" key="2">
    <source>
        <dbReference type="ARBA" id="ARBA00022490"/>
    </source>
</evidence>
<evidence type="ECO:0000256" key="4">
    <source>
        <dbReference type="ARBA" id="ARBA00022803"/>
    </source>
</evidence>
<dbReference type="InterPro" id="IPR001387">
    <property type="entry name" value="Cro/C1-type_HTH"/>
</dbReference>
<name>A0ABT3X1R3_9BACL</name>
<dbReference type="CDD" id="cd00093">
    <property type="entry name" value="HTH_XRE"/>
    <property type="match status" value="1"/>
</dbReference>
<protein>
    <submittedName>
        <fullName evidence="8">Helix-turn-helix transcriptional regulator</fullName>
    </submittedName>
</protein>
<keyword evidence="3" id="KW-0677">Repeat</keyword>
<dbReference type="SUPFAM" id="SSF47413">
    <property type="entry name" value="lambda repressor-like DNA-binding domains"/>
    <property type="match status" value="1"/>
</dbReference>
<dbReference type="InterPro" id="IPR019734">
    <property type="entry name" value="TPR_rpt"/>
</dbReference>
<evidence type="ECO:0000313" key="9">
    <source>
        <dbReference type="Proteomes" id="UP001208017"/>
    </source>
</evidence>
<organism evidence="8 9">
    <name type="scientific">Tumebacillus lacus</name>
    <dbReference type="NCBI Taxonomy" id="2995335"/>
    <lineage>
        <taxon>Bacteria</taxon>
        <taxon>Bacillati</taxon>
        <taxon>Bacillota</taxon>
        <taxon>Bacilli</taxon>
        <taxon>Bacillales</taxon>
        <taxon>Alicyclobacillaceae</taxon>
        <taxon>Tumebacillus</taxon>
    </lineage>
</organism>
<evidence type="ECO:0000256" key="3">
    <source>
        <dbReference type="ARBA" id="ARBA00022737"/>
    </source>
</evidence>
<dbReference type="EMBL" id="JAPMLT010000002">
    <property type="protein sequence ID" value="MCX7569556.1"/>
    <property type="molecule type" value="Genomic_DNA"/>
</dbReference>
<dbReference type="RefSeq" id="WP_267150794.1">
    <property type="nucleotide sequence ID" value="NZ_JAPMLT010000002.1"/>
</dbReference>
<dbReference type="PROSITE" id="PS50293">
    <property type="entry name" value="TPR_REGION"/>
    <property type="match status" value="1"/>
</dbReference>
<dbReference type="SMART" id="SM00530">
    <property type="entry name" value="HTH_XRE"/>
    <property type="match status" value="1"/>
</dbReference>
<dbReference type="PROSITE" id="PS50005">
    <property type="entry name" value="TPR"/>
    <property type="match status" value="1"/>
</dbReference>
<dbReference type="Proteomes" id="UP001208017">
    <property type="component" value="Unassembled WGS sequence"/>
</dbReference>
<sequence length="437" mass="49686">MNYLTMGQKLRLKRKELDLTLKEVAGSMISPATLSLVERDLQAPSEELLRYLAQTLQTPFHYFRETPEETLTRRAASLLAEAEALMYRKRYGMAARFAEEILEDAKELGLTALIARSTFLLGRIHVEQDDYSKANQYLFKAQSSALLSGQYACLPEIYFHFGLVSFRQRFYTQALDYFKQAEETENVTIEDALIHKIYSMLAQTCHKLGQYDDALLYASRAKELVARMNNIDAYAESLLVLGASYREKEQYDRALELFQEALRLMRQSDAKHELSQVEHTLASLYVKTGDLVLANEHFDLAIEQKQQLKDASVVTAALDQVETLIESKELEAARTRLDKARELLSQYDVEEEHARALALKYQLSHLLGEEQESRLALEESLSIIRRLPVPRRLADNLVRMGRLCASSGDQAMASVLYTEALAVYENLGVIMGVGSMV</sequence>
<dbReference type="PANTHER" id="PTHR46630">
    <property type="entry name" value="TETRATRICOPEPTIDE REPEAT PROTEIN 29"/>
    <property type="match status" value="1"/>
</dbReference>
<comment type="caution">
    <text evidence="8">The sequence shown here is derived from an EMBL/GenBank/DDBJ whole genome shotgun (WGS) entry which is preliminary data.</text>
</comment>
<keyword evidence="2" id="KW-0963">Cytoplasm</keyword>
<dbReference type="InterPro" id="IPR051476">
    <property type="entry name" value="Bac_ResReg_Asp_Phosphatase"/>
</dbReference>
<evidence type="ECO:0000256" key="5">
    <source>
        <dbReference type="ARBA" id="ARBA00038253"/>
    </source>
</evidence>
<dbReference type="Gene3D" id="1.10.260.40">
    <property type="entry name" value="lambda repressor-like DNA-binding domains"/>
    <property type="match status" value="1"/>
</dbReference>
<dbReference type="InterPro" id="IPR011990">
    <property type="entry name" value="TPR-like_helical_dom_sf"/>
</dbReference>
<dbReference type="PANTHER" id="PTHR46630:SF1">
    <property type="entry name" value="TETRATRICOPEPTIDE REPEAT PROTEIN 29"/>
    <property type="match status" value="1"/>
</dbReference>
<comment type="similarity">
    <text evidence="5">Belongs to the Rap family.</text>
</comment>
<dbReference type="InterPro" id="IPR010982">
    <property type="entry name" value="Lambda_DNA-bd_dom_sf"/>
</dbReference>
<evidence type="ECO:0000259" key="7">
    <source>
        <dbReference type="PROSITE" id="PS50943"/>
    </source>
</evidence>
<keyword evidence="9" id="KW-1185">Reference proteome</keyword>
<evidence type="ECO:0000313" key="8">
    <source>
        <dbReference type="EMBL" id="MCX7569556.1"/>
    </source>
</evidence>